<organism evidence="5 6">
    <name type="scientific">Sphaeroforma arctica JP610</name>
    <dbReference type="NCBI Taxonomy" id="667725"/>
    <lineage>
        <taxon>Eukaryota</taxon>
        <taxon>Ichthyosporea</taxon>
        <taxon>Ichthyophonida</taxon>
        <taxon>Sphaeroforma</taxon>
    </lineage>
</organism>
<feature type="compositionally biased region" description="Polar residues" evidence="3">
    <location>
        <begin position="259"/>
        <end position="268"/>
    </location>
</feature>
<feature type="domain" description="RRM" evidence="4">
    <location>
        <begin position="1"/>
        <end position="80"/>
    </location>
</feature>
<feature type="region of interest" description="Disordered" evidence="3">
    <location>
        <begin position="1025"/>
        <end position="1163"/>
    </location>
</feature>
<feature type="region of interest" description="Disordered" evidence="3">
    <location>
        <begin position="964"/>
        <end position="1003"/>
    </location>
</feature>
<feature type="compositionally biased region" description="Acidic residues" evidence="3">
    <location>
        <begin position="1090"/>
        <end position="1100"/>
    </location>
</feature>
<feature type="compositionally biased region" description="Basic residues" evidence="3">
    <location>
        <begin position="580"/>
        <end position="593"/>
    </location>
</feature>
<feature type="compositionally biased region" description="Acidic residues" evidence="3">
    <location>
        <begin position="841"/>
        <end position="850"/>
    </location>
</feature>
<feature type="region of interest" description="Disordered" evidence="3">
    <location>
        <begin position="442"/>
        <end position="811"/>
    </location>
</feature>
<feature type="compositionally biased region" description="Polar residues" evidence="3">
    <location>
        <begin position="1102"/>
        <end position="1111"/>
    </location>
</feature>
<gene>
    <name evidence="5" type="ORF">SARC_11481</name>
</gene>
<dbReference type="Proteomes" id="UP000054560">
    <property type="component" value="Unassembled WGS sequence"/>
</dbReference>
<dbReference type="PANTHER" id="PTHR48029">
    <property type="entry name" value="NUCLEOLAR PROTEIN 8"/>
    <property type="match status" value="1"/>
</dbReference>
<keyword evidence="1 2" id="KW-0694">RNA-binding</keyword>
<feature type="compositionally biased region" description="Acidic residues" evidence="3">
    <location>
        <begin position="528"/>
        <end position="546"/>
    </location>
</feature>
<dbReference type="STRING" id="667725.A0A0L0FJ02"/>
<feature type="compositionally biased region" description="Basic and acidic residues" evidence="3">
    <location>
        <begin position="980"/>
        <end position="992"/>
    </location>
</feature>
<sequence length="1284" mass="140461">MSTISAGVSDTVNDDELKARFNSFGQVTDVHIAVDTLTNTRRGFAYVQMECTNASLKRCMSLLNGTRWKGKELHLALARPRFVSTLQKEIDHRKKQEQTLQDEREREARGEIVHPVVEPVVMGIKLAKKSHGWKLAGRQGRPVAVMKMYNPYKRRIIVMDPTDNVRSAVRYHQPSQSNTNSISMGGRRKISKPLRETEETPEYLSRIEKTIIDEKRMLRSIAENIGKTGEGSTHTTGQDDAPTQTQIQSQTQSHAAKNVPSNETQKVNTQKENRELRSAAAKACANVMGDDTDDPVVDEKADTYVTFDDVDADTYMDVAITTAVDKEEKCYLMSSTADTEDIVASELDDTATSAKMNSSPTKCEATQPADVVNEPTITDEEPLSEVGDEAQPENICSNVADSMEDDVLREQVVCETAQESVHLSNLDTAKSTAYEASESVDALNAPAPNQEEGLASQSLSMGDGKMPGDDTAVPLSCDKDEGKTGSEVADVSEDSIISDKSSQIAVDEDTDRTDKVAAIGPAKHAMLLDDDNDVDSEPDLPGEDAAADAREDTDPQPTYDARDTGCAISQVDGADDKANSRSRKHTTRPKRQKDKNTDTQPSDESAAKTKKKHLANERRLESLKALRETSKLAQPIKISADAPSNNKNKIRFDDSEDEDMAGDDENDNAASVNRKRKREKKQKRKEKENAKAKRAVAADFMGIGGHSESDEGVQNSVDGNGKRSEKDKRKKRRQEDTESGEGGVKGDGKRSRGKEGTEPFGDNDDGSHSDSSDVPTKTQGLPGVDSSDDNGGDSEDDVGSDAERFAIKPVFEGKGGAELLELKRRYQGDERFQLDSRFIEDESSSSDSESESERGTIGTENATDEPNEEVGMGMRDVAGVRKIELKAERANNKKILESLLGVGVGKKYMQSDARDFEEGFGDEMETGRVDDDEVVRNEKEINKKHFVDMRTMHYDPTNEDMTALLDAKEEEEAPSKKVKRGDEEDHYDKPKAESAALPEVSKEKAFAVHVTAMADYFKMKVPESEVPVGSGTGASMTVGGVEIIDGDDDETVDEKLTTGSSGRDNELEKNENTGFSLGDSFGFGFGADSRDEDEDMDADVETSAQPTQAGSFNLGAILGIKTDYNPDDEDSNVENMSDRTSGDSSESESDAERTFPRKTAVKSNEIKSAKVSTKFGDSTVVAGVNTSVVSQPGERSLLFKWAMPTVAVDSDAGVEGAETADSEQTTSLTGAGKLPALFMRTDTLDVVKKRWMDRREQLTKEFKSKRKGNLRRVKKGGSNNFSRN</sequence>
<dbReference type="InterPro" id="IPR012677">
    <property type="entry name" value="Nucleotide-bd_a/b_plait_sf"/>
</dbReference>
<feature type="compositionally biased region" description="Basic and acidic residues" evidence="3">
    <location>
        <begin position="614"/>
        <end position="630"/>
    </location>
</feature>
<dbReference type="SUPFAM" id="SSF54928">
    <property type="entry name" value="RNA-binding domain, RBD"/>
    <property type="match status" value="1"/>
</dbReference>
<feature type="region of interest" description="Disordered" evidence="3">
    <location>
        <begin position="225"/>
        <end position="273"/>
    </location>
</feature>
<protein>
    <recommendedName>
        <fullName evidence="4">RRM domain-containing protein</fullName>
    </recommendedName>
</protein>
<dbReference type="GeneID" id="25911985"/>
<feature type="compositionally biased region" description="Acidic residues" evidence="3">
    <location>
        <begin position="654"/>
        <end position="667"/>
    </location>
</feature>
<evidence type="ECO:0000259" key="4">
    <source>
        <dbReference type="PROSITE" id="PS50102"/>
    </source>
</evidence>
<evidence type="ECO:0000256" key="3">
    <source>
        <dbReference type="SAM" id="MobiDB-lite"/>
    </source>
</evidence>
<dbReference type="InterPro" id="IPR035979">
    <property type="entry name" value="RBD_domain_sf"/>
</dbReference>
<dbReference type="InterPro" id="IPR000504">
    <property type="entry name" value="RRM_dom"/>
</dbReference>
<dbReference type="Gene3D" id="3.30.70.330">
    <property type="match status" value="1"/>
</dbReference>
<accession>A0A0L0FJ02</accession>
<dbReference type="Pfam" id="PF00076">
    <property type="entry name" value="RRM_1"/>
    <property type="match status" value="1"/>
</dbReference>
<feature type="compositionally biased region" description="Polar residues" evidence="3">
    <location>
        <begin position="173"/>
        <end position="183"/>
    </location>
</feature>
<feature type="compositionally biased region" description="Basic residues" evidence="3">
    <location>
        <begin position="1263"/>
        <end position="1275"/>
    </location>
</feature>
<evidence type="ECO:0000256" key="1">
    <source>
        <dbReference type="ARBA" id="ARBA00022884"/>
    </source>
</evidence>
<reference evidence="5 6" key="1">
    <citation type="submission" date="2011-02" db="EMBL/GenBank/DDBJ databases">
        <title>The Genome Sequence of Sphaeroforma arctica JP610.</title>
        <authorList>
            <consortium name="The Broad Institute Genome Sequencing Platform"/>
            <person name="Russ C."/>
            <person name="Cuomo C."/>
            <person name="Young S.K."/>
            <person name="Zeng Q."/>
            <person name="Gargeya S."/>
            <person name="Alvarado L."/>
            <person name="Berlin A."/>
            <person name="Chapman S.B."/>
            <person name="Chen Z."/>
            <person name="Freedman E."/>
            <person name="Gellesch M."/>
            <person name="Goldberg J."/>
            <person name="Griggs A."/>
            <person name="Gujja S."/>
            <person name="Heilman E."/>
            <person name="Heiman D."/>
            <person name="Howarth C."/>
            <person name="Mehta T."/>
            <person name="Neiman D."/>
            <person name="Pearson M."/>
            <person name="Roberts A."/>
            <person name="Saif S."/>
            <person name="Shea T."/>
            <person name="Shenoy N."/>
            <person name="Sisk P."/>
            <person name="Stolte C."/>
            <person name="Sykes S."/>
            <person name="White J."/>
            <person name="Yandava C."/>
            <person name="Burger G."/>
            <person name="Gray M.W."/>
            <person name="Holland P.W.H."/>
            <person name="King N."/>
            <person name="Lang F.B.F."/>
            <person name="Roger A.J."/>
            <person name="Ruiz-Trillo I."/>
            <person name="Haas B."/>
            <person name="Nusbaum C."/>
            <person name="Birren B."/>
        </authorList>
    </citation>
    <scope>NUCLEOTIDE SEQUENCE [LARGE SCALE GENOMIC DNA]</scope>
    <source>
        <strain evidence="5 6">JP610</strain>
    </source>
</reference>
<feature type="region of interest" description="Disordered" evidence="3">
    <location>
        <begin position="172"/>
        <end position="198"/>
    </location>
</feature>
<feature type="compositionally biased region" description="Polar residues" evidence="3">
    <location>
        <begin position="230"/>
        <end position="242"/>
    </location>
</feature>
<dbReference type="GO" id="GO:0003723">
    <property type="term" value="F:RNA binding"/>
    <property type="evidence" value="ECO:0007669"/>
    <property type="project" value="UniProtKB-UniRule"/>
</dbReference>
<evidence type="ECO:0000313" key="5">
    <source>
        <dbReference type="EMBL" id="KNC76008.1"/>
    </source>
</evidence>
<dbReference type="PROSITE" id="PS50102">
    <property type="entry name" value="RRM"/>
    <property type="match status" value="1"/>
</dbReference>
<feature type="compositionally biased region" description="Acidic residues" evidence="3">
    <location>
        <begin position="786"/>
        <end position="800"/>
    </location>
</feature>
<feature type="compositionally biased region" description="Basic and acidic residues" evidence="3">
    <location>
        <begin position="744"/>
        <end position="757"/>
    </location>
</feature>
<dbReference type="OrthoDB" id="21643at2759"/>
<evidence type="ECO:0000256" key="2">
    <source>
        <dbReference type="PROSITE-ProRule" id="PRU00176"/>
    </source>
</evidence>
<proteinExistence type="predicted"/>
<feature type="region of interest" description="Disordered" evidence="3">
    <location>
        <begin position="831"/>
        <end position="875"/>
    </location>
</feature>
<dbReference type="PANTHER" id="PTHR48029:SF1">
    <property type="entry name" value="NUCLEOLAR PROTEIN 8"/>
    <property type="match status" value="1"/>
</dbReference>
<dbReference type="SMART" id="SM00360">
    <property type="entry name" value="RRM"/>
    <property type="match status" value="1"/>
</dbReference>
<feature type="compositionally biased region" description="Basic residues" evidence="3">
    <location>
        <begin position="673"/>
        <end position="684"/>
    </location>
</feature>
<keyword evidence="6" id="KW-1185">Reference proteome</keyword>
<feature type="compositionally biased region" description="Basic and acidic residues" evidence="3">
    <location>
        <begin position="831"/>
        <end position="840"/>
    </location>
</feature>
<feature type="region of interest" description="Disordered" evidence="3">
    <location>
        <begin position="1258"/>
        <end position="1284"/>
    </location>
</feature>
<evidence type="ECO:0000313" key="6">
    <source>
        <dbReference type="Proteomes" id="UP000054560"/>
    </source>
</evidence>
<dbReference type="RefSeq" id="XP_014149910.1">
    <property type="nucleotide sequence ID" value="XM_014294435.1"/>
</dbReference>
<name>A0A0L0FJ02_9EUKA</name>
<dbReference type="EMBL" id="KQ243306">
    <property type="protein sequence ID" value="KNC76008.1"/>
    <property type="molecule type" value="Genomic_DNA"/>
</dbReference>
<feature type="compositionally biased region" description="Low complexity" evidence="3">
    <location>
        <begin position="243"/>
        <end position="253"/>
    </location>
</feature>